<dbReference type="EMBL" id="UZAJ01001184">
    <property type="protein sequence ID" value="VDO32064.1"/>
    <property type="molecule type" value="Genomic_DNA"/>
</dbReference>
<name>A0A183H3V1_9BILA</name>
<dbReference type="AlphaFoldDB" id="A0A183H3V1"/>
<sequence>MFSTVNRDLHASVEAKIAAYETSEAWIEAAKEENLNIKTHFEVQSEANYSDAIVSIVQKERQFANVHAPSLENIEIYSVFGFYPEEELLSVTVISNKIIEITEKQNKDEMTKLDIETCHYTLNHELVEANLMMETNYKALAEQSLCLFAKELVEGIINTTYEHIIQESEENISTMIELYQKSTIQSSQIDLRNVFQLRRIIKENEMEALWNRTQLSVEIYQHLDLTSPAQISECISILPENIYEEGLLFIFVTQ</sequence>
<keyword evidence="2" id="KW-1185">Reference proteome</keyword>
<protein>
    <submittedName>
        <fullName evidence="3">TolC family protein</fullName>
    </submittedName>
</protein>
<evidence type="ECO:0000313" key="1">
    <source>
        <dbReference type="EMBL" id="VDO32064.1"/>
    </source>
</evidence>
<proteinExistence type="predicted"/>
<evidence type="ECO:0000313" key="2">
    <source>
        <dbReference type="Proteomes" id="UP000267606"/>
    </source>
</evidence>
<reference evidence="1 2" key="2">
    <citation type="submission" date="2018-11" db="EMBL/GenBank/DDBJ databases">
        <authorList>
            <consortium name="Pathogen Informatics"/>
        </authorList>
    </citation>
    <scope>NUCLEOTIDE SEQUENCE [LARGE SCALE GENOMIC DNA]</scope>
</reference>
<accession>A0A183H3V1</accession>
<dbReference type="Proteomes" id="UP000267606">
    <property type="component" value="Unassembled WGS sequence"/>
</dbReference>
<dbReference type="WBParaSite" id="OFLC_0000216001-mRNA-1">
    <property type="protein sequence ID" value="OFLC_0000216001-mRNA-1"/>
    <property type="gene ID" value="OFLC_0000216001"/>
</dbReference>
<dbReference type="STRING" id="387005.A0A183H3V1"/>
<gene>
    <name evidence="1" type="ORF">OFLC_LOCUS2161</name>
</gene>
<reference evidence="3" key="1">
    <citation type="submission" date="2016-06" db="UniProtKB">
        <authorList>
            <consortium name="WormBaseParasite"/>
        </authorList>
    </citation>
    <scope>IDENTIFICATION</scope>
</reference>
<evidence type="ECO:0000313" key="3">
    <source>
        <dbReference type="WBParaSite" id="OFLC_0000216001-mRNA-1"/>
    </source>
</evidence>
<organism evidence="3">
    <name type="scientific">Onchocerca flexuosa</name>
    <dbReference type="NCBI Taxonomy" id="387005"/>
    <lineage>
        <taxon>Eukaryota</taxon>
        <taxon>Metazoa</taxon>
        <taxon>Ecdysozoa</taxon>
        <taxon>Nematoda</taxon>
        <taxon>Chromadorea</taxon>
        <taxon>Rhabditida</taxon>
        <taxon>Spirurina</taxon>
        <taxon>Spiruromorpha</taxon>
        <taxon>Filarioidea</taxon>
        <taxon>Onchocercidae</taxon>
        <taxon>Onchocerca</taxon>
    </lineage>
</organism>